<evidence type="ECO:0000256" key="1">
    <source>
        <dbReference type="SAM" id="Phobius"/>
    </source>
</evidence>
<keyword evidence="1" id="KW-0472">Membrane</keyword>
<dbReference type="Pfam" id="PF02517">
    <property type="entry name" value="Rce1-like"/>
    <property type="match status" value="1"/>
</dbReference>
<feature type="domain" description="CAAX prenyl protease 2/Lysostaphin resistance protein A-like" evidence="2">
    <location>
        <begin position="132"/>
        <end position="226"/>
    </location>
</feature>
<feature type="transmembrane region" description="Helical" evidence="1">
    <location>
        <begin position="129"/>
        <end position="146"/>
    </location>
</feature>
<dbReference type="GO" id="GO:0008237">
    <property type="term" value="F:metallopeptidase activity"/>
    <property type="evidence" value="ECO:0007669"/>
    <property type="project" value="UniProtKB-KW"/>
</dbReference>
<accession>A0ABR9RQE7</accession>
<evidence type="ECO:0000259" key="2">
    <source>
        <dbReference type="Pfam" id="PF02517"/>
    </source>
</evidence>
<dbReference type="Proteomes" id="UP000756387">
    <property type="component" value="Unassembled WGS sequence"/>
</dbReference>
<feature type="transmembrane region" description="Helical" evidence="1">
    <location>
        <begin position="86"/>
        <end position="109"/>
    </location>
</feature>
<dbReference type="EMBL" id="JADCSA010000001">
    <property type="protein sequence ID" value="MBE7323400.1"/>
    <property type="molecule type" value="Genomic_DNA"/>
</dbReference>
<evidence type="ECO:0000313" key="4">
    <source>
        <dbReference type="Proteomes" id="UP000756387"/>
    </source>
</evidence>
<feature type="transmembrane region" description="Helical" evidence="1">
    <location>
        <begin position="47"/>
        <end position="65"/>
    </location>
</feature>
<comment type="caution">
    <text evidence="3">The sequence shown here is derived from an EMBL/GenBank/DDBJ whole genome shotgun (WGS) entry which is preliminary data.</text>
</comment>
<keyword evidence="3" id="KW-0482">Metalloprotease</keyword>
<dbReference type="PANTHER" id="PTHR36435:SF1">
    <property type="entry name" value="CAAX AMINO TERMINAL PROTEASE FAMILY PROTEIN"/>
    <property type="match status" value="1"/>
</dbReference>
<feature type="transmembrane region" description="Helical" evidence="1">
    <location>
        <begin position="167"/>
        <end position="185"/>
    </location>
</feature>
<keyword evidence="3" id="KW-0378">Hydrolase</keyword>
<keyword evidence="1" id="KW-1133">Transmembrane helix</keyword>
<keyword evidence="4" id="KW-1185">Reference proteome</keyword>
<gene>
    <name evidence="3" type="ORF">IEQ44_01875</name>
</gene>
<sequence>MLLVALLGFGVVPIAWMFVFMVVAVLMGRQPDELVDGIVGGEVTPWALAYLMVTLISLIPAVWVVSRPLHGLRLGWVTSVFGRMRWTYTLVCVGLSVVALGATLAVGALTPQEAMPTDDLGLNDFTRTTAAYLLIVVFLVPFQAAGEEYFFRGYLTQACGGLFTRRWVARSVAVLVPAFLFALAHGAQDPPIFFDRLAFGVVAGVLVLVTGGLEAAIAMHVLNNLLAFGMAIAFTDMTSALNPTAGTWWTLPSTLTQSLVYLALAWWAARRMGLANAVWGAVLSPPQVPVYGSSGRAPSA</sequence>
<dbReference type="InterPro" id="IPR052710">
    <property type="entry name" value="CAAX_protease"/>
</dbReference>
<keyword evidence="3" id="KW-0645">Protease</keyword>
<reference evidence="3 4" key="1">
    <citation type="submission" date="2020-10" db="EMBL/GenBank/DDBJ databases">
        <title>Nocardioides sp. isolated from sludge.</title>
        <authorList>
            <person name="Zhang X."/>
        </authorList>
    </citation>
    <scope>NUCLEOTIDE SEQUENCE [LARGE SCALE GENOMIC DNA]</scope>
    <source>
        <strain evidence="3 4">Y6</strain>
    </source>
</reference>
<dbReference type="PANTHER" id="PTHR36435">
    <property type="entry name" value="SLR1288 PROTEIN"/>
    <property type="match status" value="1"/>
</dbReference>
<protein>
    <submittedName>
        <fullName evidence="3">CPBP family intramembrane metalloprotease</fullName>
    </submittedName>
</protein>
<name>A0ABR9RQE7_9ACTN</name>
<proteinExistence type="predicted"/>
<feature type="transmembrane region" description="Helical" evidence="1">
    <location>
        <begin position="248"/>
        <end position="269"/>
    </location>
</feature>
<feature type="transmembrane region" description="Helical" evidence="1">
    <location>
        <begin position="7"/>
        <end position="27"/>
    </location>
</feature>
<evidence type="ECO:0000313" key="3">
    <source>
        <dbReference type="EMBL" id="MBE7323400.1"/>
    </source>
</evidence>
<dbReference type="InterPro" id="IPR003675">
    <property type="entry name" value="Rce1/LyrA-like_dom"/>
</dbReference>
<keyword evidence="1" id="KW-0812">Transmembrane</keyword>
<feature type="transmembrane region" description="Helical" evidence="1">
    <location>
        <begin position="197"/>
        <end position="218"/>
    </location>
</feature>
<organism evidence="3 4">
    <name type="scientific">Nocardioides malaquae</name>
    <dbReference type="NCBI Taxonomy" id="2773426"/>
    <lineage>
        <taxon>Bacteria</taxon>
        <taxon>Bacillati</taxon>
        <taxon>Actinomycetota</taxon>
        <taxon>Actinomycetes</taxon>
        <taxon>Propionibacteriales</taxon>
        <taxon>Nocardioidaceae</taxon>
        <taxon>Nocardioides</taxon>
    </lineage>
</organism>